<dbReference type="Proteomes" id="UP000033616">
    <property type="component" value="Unassembled WGS sequence"/>
</dbReference>
<dbReference type="InterPro" id="IPR011740">
    <property type="entry name" value="DUF2460"/>
</dbReference>
<dbReference type="RefSeq" id="WP_232296884.1">
    <property type="nucleotide sequence ID" value="NZ_LANP01000001.1"/>
</dbReference>
<dbReference type="PATRIC" id="fig|1359168.3.peg.83"/>
<dbReference type="EMBL" id="LANP01000001">
    <property type="protein sequence ID" value="KJV57534.1"/>
    <property type="molecule type" value="Genomic_DNA"/>
</dbReference>
<dbReference type="Pfam" id="PF09343">
    <property type="entry name" value="DUF2460"/>
    <property type="match status" value="1"/>
</dbReference>
<proteinExistence type="predicted"/>
<evidence type="ECO:0000313" key="2">
    <source>
        <dbReference type="EMBL" id="KJV57534.1"/>
    </source>
</evidence>
<evidence type="ECO:0000259" key="1">
    <source>
        <dbReference type="Pfam" id="PF09343"/>
    </source>
</evidence>
<accession>A0A0F3MSE4</accession>
<reference evidence="2 3" key="1">
    <citation type="submission" date="2015-02" db="EMBL/GenBank/DDBJ databases">
        <title>Genome Sequencing of Rickettsiales.</title>
        <authorList>
            <person name="Daugherty S.C."/>
            <person name="Su Q."/>
            <person name="Abolude K."/>
            <person name="Beier-Sexton M."/>
            <person name="Carlyon J.A."/>
            <person name="Carter R."/>
            <person name="Day N.P."/>
            <person name="Dumler S.J."/>
            <person name="Dyachenko V."/>
            <person name="Godinez A."/>
            <person name="Kurtti T.J."/>
            <person name="Lichay M."/>
            <person name="Mullins K.E."/>
            <person name="Ott S."/>
            <person name="Pappas-Brown V."/>
            <person name="Paris D.H."/>
            <person name="Patel P."/>
            <person name="Richards A.L."/>
            <person name="Sadzewicz L."/>
            <person name="Sears K."/>
            <person name="Seidman D."/>
            <person name="Sengamalay N."/>
            <person name="Stenos J."/>
            <person name="Tallon L.J."/>
            <person name="Vincent G."/>
            <person name="Fraser C.M."/>
            <person name="Munderloh U."/>
            <person name="Dunning-Hotopp J.C."/>
        </authorList>
    </citation>
    <scope>NUCLEOTIDE SEQUENCE [LARGE SCALE GENOMIC DNA]</scope>
    <source>
        <strain evidence="2 3">Fuller</strain>
    </source>
</reference>
<dbReference type="STRING" id="1359168.OCHUTO_0080"/>
<gene>
    <name evidence="2" type="ORF">OCHUTO_0080</name>
</gene>
<protein>
    <recommendedName>
        <fullName evidence="1">DUF2460 domain-containing protein</fullName>
    </recommendedName>
</protein>
<evidence type="ECO:0000313" key="3">
    <source>
        <dbReference type="Proteomes" id="UP000033616"/>
    </source>
</evidence>
<comment type="caution">
    <text evidence="2">The sequence shown here is derived from an EMBL/GenBank/DDBJ whole genome shotgun (WGS) entry which is preliminary data.</text>
</comment>
<sequence>MTNFHDVRIPDFIAIHAYGGPVFNTYHISTVSGHEYRYITGLIRYKNILLKIAT</sequence>
<keyword evidence="3" id="KW-1185">Reference proteome</keyword>
<organism evidence="2 3">
    <name type="scientific">Orientia chuto str. Dubai</name>
    <dbReference type="NCBI Taxonomy" id="1359168"/>
    <lineage>
        <taxon>Bacteria</taxon>
        <taxon>Pseudomonadati</taxon>
        <taxon>Pseudomonadota</taxon>
        <taxon>Alphaproteobacteria</taxon>
        <taxon>Rickettsiales</taxon>
        <taxon>Rickettsiaceae</taxon>
        <taxon>Rickettsieae</taxon>
        <taxon>Orientia</taxon>
    </lineage>
</organism>
<name>A0A0F3MSE4_9RICK</name>
<feature type="domain" description="DUF2460" evidence="1">
    <location>
        <begin position="5"/>
        <end position="39"/>
    </location>
</feature>
<dbReference type="AlphaFoldDB" id="A0A0F3MSE4"/>